<dbReference type="InterPro" id="IPR015424">
    <property type="entry name" value="PyrdxlP-dep_Trfase"/>
</dbReference>
<dbReference type="SUPFAM" id="SSF53383">
    <property type="entry name" value="PLP-dependent transferases"/>
    <property type="match status" value="1"/>
</dbReference>
<accession>A0A7X1ZE22</accession>
<keyword evidence="4" id="KW-0238">DNA-binding</keyword>
<dbReference type="Pfam" id="PF00155">
    <property type="entry name" value="Aminotran_1_2"/>
    <property type="match status" value="1"/>
</dbReference>
<protein>
    <submittedName>
        <fullName evidence="8">Aminotransferase class I/II-fold pyridoxal phosphate-dependent enzyme</fullName>
    </submittedName>
</protein>
<keyword evidence="5" id="KW-0804">Transcription</keyword>
<dbReference type="OrthoDB" id="9804020at2"/>
<evidence type="ECO:0000256" key="6">
    <source>
        <dbReference type="SAM" id="MobiDB-lite"/>
    </source>
</evidence>
<evidence type="ECO:0000313" key="8">
    <source>
        <dbReference type="EMBL" id="MQX35520.1"/>
    </source>
</evidence>
<comment type="caution">
    <text evidence="8">The sequence shown here is derived from an EMBL/GenBank/DDBJ whole genome shotgun (WGS) entry which is preliminary data.</text>
</comment>
<organism evidence="8 9">
    <name type="scientific">Roseospira navarrensis</name>
    <dbReference type="NCBI Taxonomy" id="140058"/>
    <lineage>
        <taxon>Bacteria</taxon>
        <taxon>Pseudomonadati</taxon>
        <taxon>Pseudomonadota</taxon>
        <taxon>Alphaproteobacteria</taxon>
        <taxon>Rhodospirillales</taxon>
        <taxon>Rhodospirillaceae</taxon>
        <taxon>Roseospira</taxon>
    </lineage>
</organism>
<dbReference type="InterPro" id="IPR015421">
    <property type="entry name" value="PyrdxlP-dep_Trfase_major"/>
</dbReference>
<dbReference type="InterPro" id="IPR004839">
    <property type="entry name" value="Aminotransferase_I/II_large"/>
</dbReference>
<name>A0A7X1ZE22_9PROT</name>
<dbReference type="InterPro" id="IPR000524">
    <property type="entry name" value="Tscrpt_reg_HTH_GntR"/>
</dbReference>
<dbReference type="GO" id="GO:0003700">
    <property type="term" value="F:DNA-binding transcription factor activity"/>
    <property type="evidence" value="ECO:0007669"/>
    <property type="project" value="InterPro"/>
</dbReference>
<dbReference type="PANTHER" id="PTHR46577:SF1">
    <property type="entry name" value="HTH-TYPE TRANSCRIPTIONAL REGULATORY PROTEIN GABR"/>
    <property type="match status" value="1"/>
</dbReference>
<feature type="domain" description="HTH gntR-type" evidence="7">
    <location>
        <begin position="21"/>
        <end position="89"/>
    </location>
</feature>
<dbReference type="PANTHER" id="PTHR46577">
    <property type="entry name" value="HTH-TYPE TRANSCRIPTIONAL REGULATORY PROTEIN GABR"/>
    <property type="match status" value="1"/>
</dbReference>
<sequence length="498" mass="52310">MYGYNMTDTLRWIPNLTAHAGPRYRAIADAMAADVRSGRLTPGARLPTHRALAQDLGVTVGTVTRAYAEAERRGLLEAAVGRGSFIRDPGPAAAHAWVNPPADPPSVEPGPGPRGYDLTPPEREPAGLIDMSANYPARTFLAGALTPGLAGLAALAGPDGDPARLTALAGYQPSVGRPEHRAAGARWMARFGLEADPADVIPVHGTQGGLTVILSTLVPPGETLLVEDLTWPGVHYIARRHGLRLVPVAGDGDGLRPDALAEAARRTGARAAYLVPTLHNPLNITMPEARRAALLETARIEGLTLIEDDIYGFLADTPPRPLAARDPDHAVYVTSLSKCVAPALRVGFVKAPPVLVPRIAQAVAADTLMVSPLLLELVAGLIDSGKAAAAAEAQKAEARARQVIARRALPLRLPPGAEASFHVWLRLPEGWRGERFVAEARARGVLVTPGSTFRVDGSDPGGVRLCLSAVPERADLEAGLAIVARLLDAAPHAAMPVV</sequence>
<evidence type="ECO:0000256" key="1">
    <source>
        <dbReference type="ARBA" id="ARBA00005384"/>
    </source>
</evidence>
<dbReference type="InterPro" id="IPR051446">
    <property type="entry name" value="HTH_trans_reg/aminotransferase"/>
</dbReference>
<evidence type="ECO:0000256" key="3">
    <source>
        <dbReference type="ARBA" id="ARBA00023015"/>
    </source>
</evidence>
<evidence type="ECO:0000256" key="5">
    <source>
        <dbReference type="ARBA" id="ARBA00023163"/>
    </source>
</evidence>
<dbReference type="InterPro" id="IPR036388">
    <property type="entry name" value="WH-like_DNA-bd_sf"/>
</dbReference>
<dbReference type="PROSITE" id="PS50949">
    <property type="entry name" value="HTH_GNTR"/>
    <property type="match status" value="1"/>
</dbReference>
<dbReference type="Proteomes" id="UP000434582">
    <property type="component" value="Unassembled WGS sequence"/>
</dbReference>
<dbReference type="GO" id="GO:0008483">
    <property type="term" value="F:transaminase activity"/>
    <property type="evidence" value="ECO:0007669"/>
    <property type="project" value="UniProtKB-KW"/>
</dbReference>
<dbReference type="InterPro" id="IPR036390">
    <property type="entry name" value="WH_DNA-bd_sf"/>
</dbReference>
<dbReference type="Gene3D" id="3.40.640.10">
    <property type="entry name" value="Type I PLP-dependent aspartate aminotransferase-like (Major domain)"/>
    <property type="match status" value="1"/>
</dbReference>
<evidence type="ECO:0000259" key="7">
    <source>
        <dbReference type="PROSITE" id="PS50949"/>
    </source>
</evidence>
<feature type="compositionally biased region" description="Pro residues" evidence="6">
    <location>
        <begin position="101"/>
        <end position="112"/>
    </location>
</feature>
<dbReference type="SMART" id="SM00345">
    <property type="entry name" value="HTH_GNTR"/>
    <property type="match status" value="1"/>
</dbReference>
<evidence type="ECO:0000313" key="9">
    <source>
        <dbReference type="Proteomes" id="UP000434582"/>
    </source>
</evidence>
<gene>
    <name evidence="8" type="ORF">GHC57_03210</name>
</gene>
<keyword evidence="8" id="KW-0032">Aminotransferase</keyword>
<dbReference type="EMBL" id="WIVE01000005">
    <property type="protein sequence ID" value="MQX35520.1"/>
    <property type="molecule type" value="Genomic_DNA"/>
</dbReference>
<feature type="region of interest" description="Disordered" evidence="6">
    <location>
        <begin position="95"/>
        <end position="124"/>
    </location>
</feature>
<keyword evidence="3" id="KW-0805">Transcription regulation</keyword>
<keyword evidence="2" id="KW-0663">Pyridoxal phosphate</keyword>
<evidence type="ECO:0000256" key="4">
    <source>
        <dbReference type="ARBA" id="ARBA00023125"/>
    </source>
</evidence>
<dbReference type="Gene3D" id="1.10.10.10">
    <property type="entry name" value="Winged helix-like DNA-binding domain superfamily/Winged helix DNA-binding domain"/>
    <property type="match status" value="1"/>
</dbReference>
<dbReference type="CDD" id="cd00609">
    <property type="entry name" value="AAT_like"/>
    <property type="match status" value="1"/>
</dbReference>
<dbReference type="SUPFAM" id="SSF46785">
    <property type="entry name" value="Winged helix' DNA-binding domain"/>
    <property type="match status" value="1"/>
</dbReference>
<dbReference type="GO" id="GO:0003677">
    <property type="term" value="F:DNA binding"/>
    <property type="evidence" value="ECO:0007669"/>
    <property type="project" value="UniProtKB-KW"/>
</dbReference>
<keyword evidence="8" id="KW-0808">Transferase</keyword>
<dbReference type="Pfam" id="PF00392">
    <property type="entry name" value="GntR"/>
    <property type="match status" value="1"/>
</dbReference>
<comment type="similarity">
    <text evidence="1">In the C-terminal section; belongs to the class-I pyridoxal-phosphate-dependent aminotransferase family.</text>
</comment>
<dbReference type="AlphaFoldDB" id="A0A7X1ZE22"/>
<reference evidence="8 9" key="1">
    <citation type="submission" date="2019-10" db="EMBL/GenBank/DDBJ databases">
        <title>Draft whole-genome sequence of the purple nonsulfur photosynthetic bacterium Roseospira navarrensis DSM 15114.</title>
        <authorList>
            <person name="Kyndt J.A."/>
            <person name="Meyer T.E."/>
        </authorList>
    </citation>
    <scope>NUCLEOTIDE SEQUENCE [LARGE SCALE GENOMIC DNA]</scope>
    <source>
        <strain evidence="8 9">DSM 15114</strain>
    </source>
</reference>
<keyword evidence="9" id="KW-1185">Reference proteome</keyword>
<proteinExistence type="inferred from homology"/>
<evidence type="ECO:0000256" key="2">
    <source>
        <dbReference type="ARBA" id="ARBA00022898"/>
    </source>
</evidence>
<dbReference type="CDD" id="cd07377">
    <property type="entry name" value="WHTH_GntR"/>
    <property type="match status" value="1"/>
</dbReference>
<dbReference type="GO" id="GO:0030170">
    <property type="term" value="F:pyridoxal phosphate binding"/>
    <property type="evidence" value="ECO:0007669"/>
    <property type="project" value="InterPro"/>
</dbReference>